<dbReference type="SUPFAM" id="SSF118310">
    <property type="entry name" value="AN1-like Zinc finger"/>
    <property type="match status" value="1"/>
</dbReference>
<dbReference type="Gene3D" id="4.10.1110.10">
    <property type="entry name" value="AN1-like Zinc finger"/>
    <property type="match status" value="1"/>
</dbReference>
<dbReference type="InterPro" id="IPR011009">
    <property type="entry name" value="Kinase-like_dom_sf"/>
</dbReference>
<comment type="caution">
    <text evidence="2">The sequence shown here is derived from an EMBL/GenBank/DDBJ whole genome shotgun (WGS) entry which is preliminary data.</text>
</comment>
<dbReference type="SUPFAM" id="SSF56112">
    <property type="entry name" value="Protein kinase-like (PK-like)"/>
    <property type="match status" value="2"/>
</dbReference>
<dbReference type="Proteomes" id="UP000813444">
    <property type="component" value="Unassembled WGS sequence"/>
</dbReference>
<feature type="domain" description="Aminoglycoside phosphotransferase" evidence="1">
    <location>
        <begin position="419"/>
        <end position="613"/>
    </location>
</feature>
<dbReference type="Pfam" id="PF01636">
    <property type="entry name" value="APH"/>
    <property type="match status" value="2"/>
</dbReference>
<dbReference type="AlphaFoldDB" id="A0A8K0SCY9"/>
<evidence type="ECO:0000259" key="1">
    <source>
        <dbReference type="Pfam" id="PF01636"/>
    </source>
</evidence>
<proteinExistence type="predicted"/>
<evidence type="ECO:0000313" key="2">
    <source>
        <dbReference type="EMBL" id="KAH7304672.1"/>
    </source>
</evidence>
<protein>
    <recommendedName>
        <fullName evidence="1">Aminoglycoside phosphotransferase domain-containing protein</fullName>
    </recommendedName>
</protein>
<keyword evidence="3" id="KW-1185">Reference proteome</keyword>
<dbReference type="InterPro" id="IPR002575">
    <property type="entry name" value="Aminoglycoside_PTrfase"/>
</dbReference>
<gene>
    <name evidence="2" type="ORF">B0I35DRAFT_382249</name>
</gene>
<reference evidence="2" key="1">
    <citation type="journal article" date="2021" name="Nat. Commun.">
        <title>Genetic determinants of endophytism in the Arabidopsis root mycobiome.</title>
        <authorList>
            <person name="Mesny F."/>
            <person name="Miyauchi S."/>
            <person name="Thiergart T."/>
            <person name="Pickel B."/>
            <person name="Atanasova L."/>
            <person name="Karlsson M."/>
            <person name="Huettel B."/>
            <person name="Barry K.W."/>
            <person name="Haridas S."/>
            <person name="Chen C."/>
            <person name="Bauer D."/>
            <person name="Andreopoulos W."/>
            <person name="Pangilinan J."/>
            <person name="LaButti K."/>
            <person name="Riley R."/>
            <person name="Lipzen A."/>
            <person name="Clum A."/>
            <person name="Drula E."/>
            <person name="Henrissat B."/>
            <person name="Kohler A."/>
            <person name="Grigoriev I.V."/>
            <person name="Martin F.M."/>
            <person name="Hacquard S."/>
        </authorList>
    </citation>
    <scope>NUCLEOTIDE SEQUENCE</scope>
    <source>
        <strain evidence="2">MPI-CAGE-CH-0235</strain>
    </source>
</reference>
<dbReference type="OrthoDB" id="5327538at2759"/>
<dbReference type="PANTHER" id="PTHR21310:SF15">
    <property type="entry name" value="AMINOGLYCOSIDE PHOSPHOTRANSFERASE DOMAIN-CONTAINING PROTEIN"/>
    <property type="match status" value="1"/>
</dbReference>
<accession>A0A8K0SCY9</accession>
<dbReference type="InterPro" id="IPR035896">
    <property type="entry name" value="AN1-like_Znf"/>
</dbReference>
<evidence type="ECO:0000313" key="3">
    <source>
        <dbReference type="Proteomes" id="UP000813444"/>
    </source>
</evidence>
<feature type="domain" description="Aminoglycoside phosphotransferase" evidence="1">
    <location>
        <begin position="41"/>
        <end position="190"/>
    </location>
</feature>
<dbReference type="InterPro" id="IPR051678">
    <property type="entry name" value="AGP_Transferase"/>
</dbReference>
<organism evidence="2 3">
    <name type="scientific">Stachybotrys elegans</name>
    <dbReference type="NCBI Taxonomy" id="80388"/>
    <lineage>
        <taxon>Eukaryota</taxon>
        <taxon>Fungi</taxon>
        <taxon>Dikarya</taxon>
        <taxon>Ascomycota</taxon>
        <taxon>Pezizomycotina</taxon>
        <taxon>Sordariomycetes</taxon>
        <taxon>Hypocreomycetidae</taxon>
        <taxon>Hypocreales</taxon>
        <taxon>Stachybotryaceae</taxon>
        <taxon>Stachybotrys</taxon>
    </lineage>
</organism>
<name>A0A8K0SCY9_9HYPO</name>
<dbReference type="EMBL" id="JAGPNK010000021">
    <property type="protein sequence ID" value="KAH7304672.1"/>
    <property type="molecule type" value="Genomic_DNA"/>
</dbReference>
<sequence length="738" mass="83343">MGGMHVHLEIVFDDGTVWLARLLRENYTSFSDELSNSVLLSECATLRWLESINIPTPRLYGYGLRDRQNPVGVAYMLIEKLPGQPFNPHAASEEQRSCVLSQWARILSSLAKHPFEKAGSLIFIEAFLMFGHLLHRIDNGAWLDRWSEHNSGPFFLKHADDKGDHILVDDNFRITGIIDWTFAKVVPAYEAFGPSLVSANNTDLFSGNAGLSPEDRILGQRLRSELDFCFFDSDEMRRFLFGLGMGLALSKREAIATFQAIVKTFQGETLDWDSFQTSSWRASRFQKCSLPDCQEPGVRNRSCVVCERHLCAIHIQPRYHKCPSMKRVDDATWENNIKREVEALLASINVRKLVEVAESLRGGTKCTFEPGRYLGPGAMMGCANFHGWINFHDGVQWIARFPRTTSFSDVPSDLVEYLVQSEYATLKWLEELKIPTPRAHGFGLASDLNNLVGASYLLEDALPGKVYNSYTASAEQKFHVYKQYAAVLSEISKHGLDQACSLLPGGITGPIASNRFVTLGIYGPFHSPREYFTSVAESHIELIADGQLYPEYPKEACLFYRLLRDQAAAVLSPIEMDHRFFLKHVDDKGDHILVDEDYNITGIIDWQFARFVPASEAFSPSLFTADMSMLYKGIPGLGPNDKEFSKLLDSGFASNELARRFNFGLTSGLKRNEVLRMIGAVLCLLDRESEDKETGDREMSDEELEAWVTEEWRLSSGETWNGRVRELLENMQLEPNVA</sequence>
<dbReference type="PANTHER" id="PTHR21310">
    <property type="entry name" value="AMINOGLYCOSIDE PHOSPHOTRANSFERASE-RELATED-RELATED"/>
    <property type="match status" value="1"/>
</dbReference>